<evidence type="ECO:0000313" key="2">
    <source>
        <dbReference type="Proteomes" id="UP000215244"/>
    </source>
</evidence>
<gene>
    <name evidence="1" type="ORF">CJ263_15665</name>
</gene>
<dbReference type="AlphaFoldDB" id="A0A223V811"/>
<reference evidence="1 2" key="1">
    <citation type="submission" date="2017-08" db="EMBL/GenBank/DDBJ databases">
        <title>The complete genome sequence of Maribacter sp. B1, isolated from deep-sea sediment.</title>
        <authorList>
            <person name="Wu Y.-H."/>
            <person name="Cheng H."/>
            <person name="Xu X.-W."/>
        </authorList>
    </citation>
    <scope>NUCLEOTIDE SEQUENCE [LARGE SCALE GENOMIC DNA]</scope>
    <source>
        <strain evidence="1 2">B1</strain>
    </source>
</reference>
<keyword evidence="2" id="KW-1185">Reference proteome</keyword>
<dbReference type="KEGG" id="marb:CJ263_15665"/>
<name>A0A223V811_9FLAO</name>
<proteinExistence type="predicted"/>
<protein>
    <submittedName>
        <fullName evidence="1">Uncharacterized protein</fullName>
    </submittedName>
</protein>
<accession>A0A223V811</accession>
<dbReference type="EMBL" id="CP022957">
    <property type="protein sequence ID" value="ASV31534.1"/>
    <property type="molecule type" value="Genomic_DNA"/>
</dbReference>
<sequence>MLRLGGYINIIIAFAHIIGLFWAEKMFEITGIGEEMVKLSQIHFSLPYLLTIFVAIVFFIFGLYGLSADGKIKKLPNLKYGIFIISGVYIIRGAGELLFGIPQQKAVSSLETIYSIVALGIGLLFLFGGLKKWKFKNIRV</sequence>
<evidence type="ECO:0000313" key="1">
    <source>
        <dbReference type="EMBL" id="ASV31534.1"/>
    </source>
</evidence>
<organism evidence="1 2">
    <name type="scientific">Maribacter cobaltidurans</name>
    <dbReference type="NCBI Taxonomy" id="1178778"/>
    <lineage>
        <taxon>Bacteria</taxon>
        <taxon>Pseudomonadati</taxon>
        <taxon>Bacteroidota</taxon>
        <taxon>Flavobacteriia</taxon>
        <taxon>Flavobacteriales</taxon>
        <taxon>Flavobacteriaceae</taxon>
        <taxon>Maribacter</taxon>
    </lineage>
</organism>
<dbReference type="OrthoDB" id="982853at2"/>
<dbReference type="Proteomes" id="UP000215244">
    <property type="component" value="Chromosome"/>
</dbReference>
<dbReference type="RefSeq" id="WP_094998136.1">
    <property type="nucleotide sequence ID" value="NZ_BMJL01000013.1"/>
</dbReference>